<feature type="compositionally biased region" description="Basic and acidic residues" evidence="1">
    <location>
        <begin position="762"/>
        <end position="775"/>
    </location>
</feature>
<feature type="compositionally biased region" description="Polar residues" evidence="1">
    <location>
        <begin position="594"/>
        <end position="611"/>
    </location>
</feature>
<keyword evidence="3" id="KW-1185">Reference proteome</keyword>
<feature type="compositionally biased region" description="Basic and acidic residues" evidence="1">
    <location>
        <begin position="72"/>
        <end position="86"/>
    </location>
</feature>
<name>A0A0F7ZM92_9HYPO</name>
<protein>
    <submittedName>
        <fullName evidence="2">Uncharacterized protein</fullName>
    </submittedName>
</protein>
<dbReference type="Proteomes" id="UP000054481">
    <property type="component" value="Unassembled WGS sequence"/>
</dbReference>
<sequence>MGLLSFLTRKHPKGRPPNVDRPDTADKPPLTILDSRFNSQGKPGASNSKRRSLLKGSGRPYKKPPKPYFLGIRDEDGSLQHQEHPAVRPRGPTPHNRQRPGTPNNRRRRSMRQPGPDPKAPNSALTARPTIDKLPSAGRLGRYVDILDAQSEFKQCDFKSRVLASGARDYGEDVAERNMRHITADLASSATLVDHISAAGAPRASHRKGVHSIELGRDSEGSILSVAAFAEPGWIRSTHSRRQRCNSSPPMPIHSNPQHPQWRTKSSRARSLEPTYLNQRSRFDPHPPASLFYRAYSDFGHGSRNEPYCTPRERMVISGKRHTDDRRDHYSQRRLYGDRTHGTVPLPRSRSRSASPPEIRRFRANSTQPQRVPRKTIRQHNRARSVDVDIYNRPRSPYTAPPRTRTLNLRDLMEPDLAYSPSPASRHGRTRTSRARPQFEDHGEHGKNRQLKPRSFPLVMPETTDEDTPRKNSAANTTDGRAREQTKLNRRSQEKRASWQVAQDHALRDALAAKLARVRSASDVGQANPLTMDIAGHVPDRTSSLKQWSIASLTPTTDRSDHSSVHARPRSIHTANTSVDLPPLISPDLVPGYENSSGAKYSPGRRTTSSYLGELDEDTSSDTDVASRVDSHGGARLMGDYKSRLGDANGGEWLSTDYSEVDSFAEQQQLRHMRDDESLLFKPEEIGDADGNLPGLQERPQRSPCLMCSLLERAAPESYMRSKRPGSWGSKGPCNHKNLSTPRDRLLALGYDYETDDSDPGAEDKQRGRLLEQQKSDSYAIGAAHRLPFGGGIQEAEEEEDDKTRTIHTLRREPRTRERRIETCKRGRGFESVKRAYEHRLAADD</sequence>
<evidence type="ECO:0000313" key="3">
    <source>
        <dbReference type="Proteomes" id="UP000054481"/>
    </source>
</evidence>
<feature type="region of interest" description="Disordered" evidence="1">
    <location>
        <begin position="718"/>
        <end position="775"/>
    </location>
</feature>
<feature type="region of interest" description="Disordered" evidence="1">
    <location>
        <begin position="238"/>
        <end position="269"/>
    </location>
</feature>
<reference evidence="2 3" key="1">
    <citation type="journal article" date="2014" name="Genome Biol. Evol.">
        <title>Comparative genomics and transcriptomics analyses reveal divergent lifestyle features of nematode endoparasitic fungus Hirsutella minnesotensis.</title>
        <authorList>
            <person name="Lai Y."/>
            <person name="Liu K."/>
            <person name="Zhang X."/>
            <person name="Zhang X."/>
            <person name="Li K."/>
            <person name="Wang N."/>
            <person name="Shu C."/>
            <person name="Wu Y."/>
            <person name="Wang C."/>
            <person name="Bushley K.E."/>
            <person name="Xiang M."/>
            <person name="Liu X."/>
        </authorList>
    </citation>
    <scope>NUCLEOTIDE SEQUENCE [LARGE SCALE GENOMIC DNA]</scope>
    <source>
        <strain evidence="2 3">3608</strain>
    </source>
</reference>
<dbReference type="OrthoDB" id="5325276at2759"/>
<feature type="compositionally biased region" description="Basic and acidic residues" evidence="1">
    <location>
        <begin position="480"/>
        <end position="497"/>
    </location>
</feature>
<gene>
    <name evidence="2" type="ORF">HIM_03392</name>
</gene>
<feature type="region of interest" description="Disordered" evidence="1">
    <location>
        <begin position="789"/>
        <end position="816"/>
    </location>
</feature>
<feature type="region of interest" description="Disordered" evidence="1">
    <location>
        <begin position="590"/>
        <end position="629"/>
    </location>
</feature>
<feature type="compositionally biased region" description="Basic residues" evidence="1">
    <location>
        <begin position="372"/>
        <end position="383"/>
    </location>
</feature>
<accession>A0A0F7ZM92</accession>
<feature type="compositionally biased region" description="Basic and acidic residues" evidence="1">
    <location>
        <begin position="802"/>
        <end position="816"/>
    </location>
</feature>
<feature type="region of interest" description="Disordered" evidence="1">
    <location>
        <begin position="1"/>
        <end position="133"/>
    </location>
</feature>
<feature type="region of interest" description="Disordered" evidence="1">
    <location>
        <begin position="303"/>
        <end position="500"/>
    </location>
</feature>
<proteinExistence type="predicted"/>
<dbReference type="AlphaFoldDB" id="A0A0F7ZM92"/>
<dbReference type="EMBL" id="KQ030508">
    <property type="protein sequence ID" value="KJZ77071.1"/>
    <property type="molecule type" value="Genomic_DNA"/>
</dbReference>
<evidence type="ECO:0000313" key="2">
    <source>
        <dbReference type="EMBL" id="KJZ77071.1"/>
    </source>
</evidence>
<feature type="compositionally biased region" description="Polar residues" evidence="1">
    <location>
        <begin position="255"/>
        <end position="264"/>
    </location>
</feature>
<feature type="compositionally biased region" description="Basic and acidic residues" evidence="1">
    <location>
        <begin position="437"/>
        <end position="447"/>
    </location>
</feature>
<feature type="compositionally biased region" description="Basic and acidic residues" evidence="1">
    <location>
        <begin position="311"/>
        <end position="341"/>
    </location>
</feature>
<feature type="compositionally biased region" description="Low complexity" evidence="1">
    <location>
        <begin position="345"/>
        <end position="357"/>
    </location>
</feature>
<organism evidence="2 3">
    <name type="scientific">Hirsutella minnesotensis 3608</name>
    <dbReference type="NCBI Taxonomy" id="1043627"/>
    <lineage>
        <taxon>Eukaryota</taxon>
        <taxon>Fungi</taxon>
        <taxon>Dikarya</taxon>
        <taxon>Ascomycota</taxon>
        <taxon>Pezizomycotina</taxon>
        <taxon>Sordariomycetes</taxon>
        <taxon>Hypocreomycetidae</taxon>
        <taxon>Hypocreales</taxon>
        <taxon>Ophiocordycipitaceae</taxon>
        <taxon>Hirsutella</taxon>
    </lineage>
</organism>
<feature type="compositionally biased region" description="Polar residues" evidence="1">
    <location>
        <begin position="36"/>
        <end position="47"/>
    </location>
</feature>
<evidence type="ECO:0000256" key="1">
    <source>
        <dbReference type="SAM" id="MobiDB-lite"/>
    </source>
</evidence>